<dbReference type="OrthoDB" id="2158884at2759"/>
<dbReference type="Proteomes" id="UP000789595">
    <property type="component" value="Unassembled WGS sequence"/>
</dbReference>
<dbReference type="AlphaFoldDB" id="A0A8J2WS43"/>
<evidence type="ECO:0000313" key="1">
    <source>
        <dbReference type="EMBL" id="CAH0365124.1"/>
    </source>
</evidence>
<keyword evidence="2" id="KW-1185">Reference proteome</keyword>
<gene>
    <name evidence="1" type="ORF">PECAL_1P15380</name>
</gene>
<proteinExistence type="predicted"/>
<organism evidence="1 2">
    <name type="scientific">Pelagomonas calceolata</name>
    <dbReference type="NCBI Taxonomy" id="35677"/>
    <lineage>
        <taxon>Eukaryota</taxon>
        <taxon>Sar</taxon>
        <taxon>Stramenopiles</taxon>
        <taxon>Ochrophyta</taxon>
        <taxon>Pelagophyceae</taxon>
        <taxon>Pelagomonadales</taxon>
        <taxon>Pelagomonadaceae</taxon>
        <taxon>Pelagomonas</taxon>
    </lineage>
</organism>
<evidence type="ECO:0000313" key="2">
    <source>
        <dbReference type="Proteomes" id="UP000789595"/>
    </source>
</evidence>
<protein>
    <submittedName>
        <fullName evidence="1">Uncharacterized protein</fullName>
    </submittedName>
</protein>
<sequence>MRLPAAVRGAKLAVNDGKKFSNFSRRAKIEASTRHVSFSALSTPPAVPERVKNFTL</sequence>
<comment type="caution">
    <text evidence="1">The sequence shown here is derived from an EMBL/GenBank/DDBJ whole genome shotgun (WGS) entry which is preliminary data.</text>
</comment>
<accession>A0A8J2WS43</accession>
<reference evidence="1" key="1">
    <citation type="submission" date="2021-11" db="EMBL/GenBank/DDBJ databases">
        <authorList>
            <consortium name="Genoscope - CEA"/>
            <person name="William W."/>
        </authorList>
    </citation>
    <scope>NUCLEOTIDE SEQUENCE</scope>
</reference>
<dbReference type="EMBL" id="CAKKNE010000001">
    <property type="protein sequence ID" value="CAH0365124.1"/>
    <property type="molecule type" value="Genomic_DNA"/>
</dbReference>
<name>A0A8J2WS43_9STRA</name>